<evidence type="ECO:0008006" key="2">
    <source>
        <dbReference type="Google" id="ProtNLM"/>
    </source>
</evidence>
<accession>A0A7S0R024</accession>
<dbReference type="Gene3D" id="3.40.50.80">
    <property type="entry name" value="Nucleotide-binding domain of ferredoxin-NADP reductase (FNR) module"/>
    <property type="match status" value="1"/>
</dbReference>
<dbReference type="EMBL" id="HBEZ01057692">
    <property type="protein sequence ID" value="CAD8660161.1"/>
    <property type="molecule type" value="Transcribed_RNA"/>
</dbReference>
<dbReference type="AlphaFoldDB" id="A0A7S0R024"/>
<gene>
    <name evidence="1" type="ORF">CCUR1050_LOCUS31637</name>
</gene>
<proteinExistence type="predicted"/>
<sequence>MLLRPLADLMTLERHARYIIFRNCRPRPSLPSAAASAAADFAAAAAPAAAGRVDYWVCGPTGFMAAVVHGLVLGCGVPRARIHYEAFGPAMDLCPAEAAK</sequence>
<dbReference type="InterPro" id="IPR039261">
    <property type="entry name" value="FNR_nucleotide-bd"/>
</dbReference>
<protein>
    <recommendedName>
        <fullName evidence="2">Oxidoreductase FAD/NAD(P)-binding domain-containing protein</fullName>
    </recommendedName>
</protein>
<name>A0A7S0R024_9CRYP</name>
<organism evidence="1">
    <name type="scientific">Cryptomonas curvata</name>
    <dbReference type="NCBI Taxonomy" id="233186"/>
    <lineage>
        <taxon>Eukaryota</taxon>
        <taxon>Cryptophyceae</taxon>
        <taxon>Cryptomonadales</taxon>
        <taxon>Cryptomonadaceae</taxon>
        <taxon>Cryptomonas</taxon>
    </lineage>
</organism>
<evidence type="ECO:0000313" key="1">
    <source>
        <dbReference type="EMBL" id="CAD8660161.1"/>
    </source>
</evidence>
<dbReference type="SUPFAM" id="SSF52343">
    <property type="entry name" value="Ferredoxin reductase-like, C-terminal NADP-linked domain"/>
    <property type="match status" value="1"/>
</dbReference>
<reference evidence="1" key="1">
    <citation type="submission" date="2021-01" db="EMBL/GenBank/DDBJ databases">
        <authorList>
            <person name="Corre E."/>
            <person name="Pelletier E."/>
            <person name="Niang G."/>
            <person name="Scheremetjew M."/>
            <person name="Finn R."/>
            <person name="Kale V."/>
            <person name="Holt S."/>
            <person name="Cochrane G."/>
            <person name="Meng A."/>
            <person name="Brown T."/>
            <person name="Cohen L."/>
        </authorList>
    </citation>
    <scope>NUCLEOTIDE SEQUENCE</scope>
    <source>
        <strain evidence="1">CCAP979/52</strain>
    </source>
</reference>